<evidence type="ECO:0000313" key="1">
    <source>
        <dbReference type="EMBL" id="AAG24417.1"/>
    </source>
</evidence>
<gene>
    <name evidence="1" type="primary">AA14</name>
</gene>
<dbReference type="AlphaFoldDB" id="Q9F262"/>
<dbReference type="EMBL" id="AF302424">
    <property type="protein sequence ID" value="AAG24417.1"/>
    <property type="molecule type" value="Genomic_DNA"/>
</dbReference>
<reference evidence="1" key="1">
    <citation type="journal article" date="2001" name="J. Bacteriol.">
        <title>Nucleotide sequence and analysis of conjugative plasmid pVT745.</title>
        <authorList>
            <person name="Galli D.M."/>
            <person name="Chen J."/>
            <person name="Novak K.F."/>
            <person name="Leblanc D.J."/>
        </authorList>
    </citation>
    <scope>NUCLEOTIDE SEQUENCE</scope>
    <source>
        <strain evidence="1">VT745</strain>
        <plasmid evidence="1">pVT745</plasmid>
    </source>
</reference>
<name>Q9F262_AGGAC</name>
<sequence length="39" mass="4581">MNTVNELKKVLDSKRPLDPVTTKSLQDDFMLRYNQASRQ</sequence>
<geneLocation type="plasmid" evidence="1">
    <name>pVT745</name>
</geneLocation>
<protein>
    <submittedName>
        <fullName evidence="1">Uncharacterized protein</fullName>
    </submittedName>
</protein>
<accession>Q9F262</accession>
<proteinExistence type="predicted"/>
<keyword evidence="1" id="KW-0614">Plasmid</keyword>
<organism evidence="1">
    <name type="scientific">Aggregatibacter actinomycetemcomitans</name>
    <name type="common">Actinobacillus actinomycetemcomitans</name>
    <name type="synonym">Haemophilus actinomycetemcomitans</name>
    <dbReference type="NCBI Taxonomy" id="714"/>
    <lineage>
        <taxon>Bacteria</taxon>
        <taxon>Pseudomonadati</taxon>
        <taxon>Pseudomonadota</taxon>
        <taxon>Gammaproteobacteria</taxon>
        <taxon>Pasteurellales</taxon>
        <taxon>Pasteurellaceae</taxon>
        <taxon>Aggregatibacter</taxon>
    </lineage>
</organism>